<protein>
    <recommendedName>
        <fullName evidence="3">Class I SAM-dependent methyltransferase</fullName>
    </recommendedName>
</protein>
<sequence>MTHTYLNALLKSEKYDAARQIMLKERVFVTFDALRRHAGLAGLNAGQSLLDLGTADGALVKVAQSRGLYAVGLDVTDGINFETDRLPHDDDTFDTVTGVSLIEHLRSPNVMLNEIMRVLKPGGAAIFVTPNWRFSYRIFFNDPTHVHPYTDASMRFLLTGAGFDRVTVVPWLVCKPAWMWTIPLAFELARVIPFRWSQNPMIPEFLKGQSKSILAMAVKPEAAKNFEEPA</sequence>
<dbReference type="InterPro" id="IPR029063">
    <property type="entry name" value="SAM-dependent_MTases_sf"/>
</dbReference>
<reference evidence="1" key="2">
    <citation type="submission" date="2020-09" db="EMBL/GenBank/DDBJ databases">
        <authorList>
            <person name="Sun Q."/>
            <person name="Sedlacek I."/>
        </authorList>
    </citation>
    <scope>NUCLEOTIDE SEQUENCE</scope>
    <source>
        <strain evidence="1">CCM 7684</strain>
    </source>
</reference>
<dbReference type="EMBL" id="BMCP01000002">
    <property type="protein sequence ID" value="GGE40318.1"/>
    <property type="molecule type" value="Genomic_DNA"/>
</dbReference>
<dbReference type="Proteomes" id="UP000602745">
    <property type="component" value="Unassembled WGS sequence"/>
</dbReference>
<dbReference type="Pfam" id="PF13489">
    <property type="entry name" value="Methyltransf_23"/>
    <property type="match status" value="1"/>
</dbReference>
<evidence type="ECO:0008006" key="3">
    <source>
        <dbReference type="Google" id="ProtNLM"/>
    </source>
</evidence>
<reference evidence="1" key="1">
    <citation type="journal article" date="2014" name="Int. J. Syst. Evol. Microbiol.">
        <title>Complete genome sequence of Corynebacterium casei LMG S-19264T (=DSM 44701T), isolated from a smear-ripened cheese.</title>
        <authorList>
            <consortium name="US DOE Joint Genome Institute (JGI-PGF)"/>
            <person name="Walter F."/>
            <person name="Albersmeier A."/>
            <person name="Kalinowski J."/>
            <person name="Ruckert C."/>
        </authorList>
    </citation>
    <scope>NUCLEOTIDE SEQUENCE</scope>
    <source>
        <strain evidence="1">CCM 7684</strain>
    </source>
</reference>
<proteinExistence type="predicted"/>
<dbReference type="Gene3D" id="3.40.50.150">
    <property type="entry name" value="Vaccinia Virus protein VP39"/>
    <property type="match status" value="1"/>
</dbReference>
<accession>A0A8J2W1K9</accession>
<dbReference type="RefSeq" id="WP_188409328.1">
    <property type="nucleotide sequence ID" value="NZ_BMCP01000002.1"/>
</dbReference>
<dbReference type="SUPFAM" id="SSF53335">
    <property type="entry name" value="S-adenosyl-L-methionine-dependent methyltransferases"/>
    <property type="match status" value="1"/>
</dbReference>
<evidence type="ECO:0000313" key="2">
    <source>
        <dbReference type="Proteomes" id="UP000602745"/>
    </source>
</evidence>
<comment type="caution">
    <text evidence="1">The sequence shown here is derived from an EMBL/GenBank/DDBJ whole genome shotgun (WGS) entry which is preliminary data.</text>
</comment>
<name>A0A8J2W1K9_9RHOB</name>
<dbReference type="AlphaFoldDB" id="A0A8J2W1K9"/>
<gene>
    <name evidence="1" type="ORF">GCM10007276_17050</name>
</gene>
<evidence type="ECO:0000313" key="1">
    <source>
        <dbReference type="EMBL" id="GGE40318.1"/>
    </source>
</evidence>
<keyword evidence="2" id="KW-1185">Reference proteome</keyword>
<organism evidence="1 2">
    <name type="scientific">Agaricicola taiwanensis</name>
    <dbReference type="NCBI Taxonomy" id="591372"/>
    <lineage>
        <taxon>Bacteria</taxon>
        <taxon>Pseudomonadati</taxon>
        <taxon>Pseudomonadota</taxon>
        <taxon>Alphaproteobacteria</taxon>
        <taxon>Rhodobacterales</taxon>
        <taxon>Paracoccaceae</taxon>
        <taxon>Agaricicola</taxon>
    </lineage>
</organism>